<dbReference type="Proteomes" id="UP000605846">
    <property type="component" value="Unassembled WGS sequence"/>
</dbReference>
<dbReference type="SUPFAM" id="SSF48452">
    <property type="entry name" value="TPR-like"/>
    <property type="match status" value="1"/>
</dbReference>
<gene>
    <name evidence="6" type="ORF">EC973_003990</name>
</gene>
<accession>A0A8H7BVB7</accession>
<keyword evidence="7" id="KW-1185">Reference proteome</keyword>
<dbReference type="SUPFAM" id="SSF144232">
    <property type="entry name" value="HIT/MYND zinc finger-like"/>
    <property type="match status" value="1"/>
</dbReference>
<name>A0A8H7BVB7_9FUNG</name>
<keyword evidence="3" id="KW-0862">Zinc</keyword>
<dbReference type="InterPro" id="IPR011990">
    <property type="entry name" value="TPR-like_helical_dom_sf"/>
</dbReference>
<evidence type="ECO:0000256" key="1">
    <source>
        <dbReference type="ARBA" id="ARBA00022723"/>
    </source>
</evidence>
<dbReference type="AlphaFoldDB" id="A0A8H7BVB7"/>
<dbReference type="EMBL" id="JABAYA010000023">
    <property type="protein sequence ID" value="KAF7729617.1"/>
    <property type="molecule type" value="Genomic_DNA"/>
</dbReference>
<keyword evidence="1" id="KW-0479">Metal-binding</keyword>
<dbReference type="PROSITE" id="PS01360">
    <property type="entry name" value="ZF_MYND_1"/>
    <property type="match status" value="1"/>
</dbReference>
<sequence length="243" mass="27389">MPSLLFSRKPALIEKNPLASVLLSTSQVNVRHDVHGCFQCAALATRYLQALDYVKKAEPILCNGDLLELVWRMTHLVLEHRETRCYQALHWFDQVTQNLWDFAKRLKDEAMPTMADTEQENYRRAVQITIYSCRALIHQQIGDIDKAIGYYRKCTGVRPCNIESQTLLQQSALVTLDRLIADNPTPPPSSASSVSSQSSSVSCASCGVERRAMPVCARCRYQTYCSAKCLKAHKPIHDLICGQ</sequence>
<dbReference type="Gene3D" id="6.10.140.2220">
    <property type="match status" value="1"/>
</dbReference>
<evidence type="ECO:0000259" key="5">
    <source>
        <dbReference type="PROSITE" id="PS50865"/>
    </source>
</evidence>
<evidence type="ECO:0000313" key="7">
    <source>
        <dbReference type="Proteomes" id="UP000605846"/>
    </source>
</evidence>
<dbReference type="InterPro" id="IPR002893">
    <property type="entry name" value="Znf_MYND"/>
</dbReference>
<dbReference type="Gene3D" id="1.25.40.10">
    <property type="entry name" value="Tetratricopeptide repeat domain"/>
    <property type="match status" value="1"/>
</dbReference>
<dbReference type="GO" id="GO:0008270">
    <property type="term" value="F:zinc ion binding"/>
    <property type="evidence" value="ECO:0007669"/>
    <property type="project" value="UniProtKB-KW"/>
</dbReference>
<dbReference type="OrthoDB" id="2271790at2759"/>
<organism evidence="6 7">
    <name type="scientific">Apophysomyces ossiformis</name>
    <dbReference type="NCBI Taxonomy" id="679940"/>
    <lineage>
        <taxon>Eukaryota</taxon>
        <taxon>Fungi</taxon>
        <taxon>Fungi incertae sedis</taxon>
        <taxon>Mucoromycota</taxon>
        <taxon>Mucoromycotina</taxon>
        <taxon>Mucoromycetes</taxon>
        <taxon>Mucorales</taxon>
        <taxon>Mucorineae</taxon>
        <taxon>Mucoraceae</taxon>
        <taxon>Apophysomyces</taxon>
    </lineage>
</organism>
<protein>
    <recommendedName>
        <fullName evidence="5">MYND-type domain-containing protein</fullName>
    </recommendedName>
</protein>
<evidence type="ECO:0000256" key="2">
    <source>
        <dbReference type="ARBA" id="ARBA00022771"/>
    </source>
</evidence>
<dbReference type="Pfam" id="PF01753">
    <property type="entry name" value="zf-MYND"/>
    <property type="match status" value="1"/>
</dbReference>
<comment type="caution">
    <text evidence="6">The sequence shown here is derived from an EMBL/GenBank/DDBJ whole genome shotgun (WGS) entry which is preliminary data.</text>
</comment>
<feature type="domain" description="MYND-type" evidence="5">
    <location>
        <begin position="203"/>
        <end position="241"/>
    </location>
</feature>
<evidence type="ECO:0000256" key="4">
    <source>
        <dbReference type="PROSITE-ProRule" id="PRU00134"/>
    </source>
</evidence>
<dbReference type="PROSITE" id="PS50865">
    <property type="entry name" value="ZF_MYND_2"/>
    <property type="match status" value="1"/>
</dbReference>
<evidence type="ECO:0000313" key="6">
    <source>
        <dbReference type="EMBL" id="KAF7729617.1"/>
    </source>
</evidence>
<reference evidence="6" key="1">
    <citation type="submission" date="2020-01" db="EMBL/GenBank/DDBJ databases">
        <title>Genome Sequencing of Three Apophysomyces-Like Fungal Strains Confirms a Novel Fungal Genus in the Mucoromycota with divergent Burkholderia-like Endosymbiotic Bacteria.</title>
        <authorList>
            <person name="Stajich J.E."/>
            <person name="Macias A.M."/>
            <person name="Carter-House D."/>
            <person name="Lovett B."/>
            <person name="Kasson L.R."/>
            <person name="Berry K."/>
            <person name="Grigoriev I."/>
            <person name="Chang Y."/>
            <person name="Spatafora J."/>
            <person name="Kasson M.T."/>
        </authorList>
    </citation>
    <scope>NUCLEOTIDE SEQUENCE</scope>
    <source>
        <strain evidence="6">NRRL A-21654</strain>
    </source>
</reference>
<keyword evidence="2 4" id="KW-0863">Zinc-finger</keyword>
<evidence type="ECO:0000256" key="3">
    <source>
        <dbReference type="ARBA" id="ARBA00022833"/>
    </source>
</evidence>
<proteinExistence type="predicted"/>